<comment type="similarity">
    <text evidence="2 5">Belongs to the DegT/DnrJ/EryC1 family.</text>
</comment>
<accession>A0A494Z5F4</accession>
<dbReference type="RefSeq" id="WP_121128836.1">
    <property type="nucleotide sequence ID" value="NZ_JBHUFK010000001.1"/>
</dbReference>
<evidence type="ECO:0000256" key="4">
    <source>
        <dbReference type="PIRSR" id="PIRSR000390-2"/>
    </source>
</evidence>
<dbReference type="Pfam" id="PF01041">
    <property type="entry name" value="DegT_DnrJ_EryC1"/>
    <property type="match status" value="1"/>
</dbReference>
<dbReference type="AlphaFoldDB" id="A0A494Z5F4"/>
<evidence type="ECO:0000256" key="3">
    <source>
        <dbReference type="PIRSR" id="PIRSR000390-1"/>
    </source>
</evidence>
<gene>
    <name evidence="6" type="ORF">D8M05_03875</name>
</gene>
<evidence type="ECO:0000256" key="5">
    <source>
        <dbReference type="RuleBase" id="RU004508"/>
    </source>
</evidence>
<dbReference type="PANTHER" id="PTHR30244">
    <property type="entry name" value="TRANSAMINASE"/>
    <property type="match status" value="1"/>
</dbReference>
<dbReference type="GO" id="GO:0008483">
    <property type="term" value="F:transaminase activity"/>
    <property type="evidence" value="ECO:0007669"/>
    <property type="project" value="UniProtKB-KW"/>
</dbReference>
<dbReference type="InterPro" id="IPR000653">
    <property type="entry name" value="DegT/StrS_aminotransferase"/>
</dbReference>
<feature type="active site" description="Proton acceptor" evidence="3">
    <location>
        <position position="191"/>
    </location>
</feature>
<name>A0A494Z5F4_9BACI</name>
<protein>
    <submittedName>
        <fullName evidence="6">DegT/DnrJ/EryC1/StrS family aminotransferase</fullName>
    </submittedName>
</protein>
<dbReference type="SUPFAM" id="SSF53383">
    <property type="entry name" value="PLP-dependent transferases"/>
    <property type="match status" value="1"/>
</dbReference>
<dbReference type="InterPro" id="IPR015422">
    <property type="entry name" value="PyrdxlP-dep_Trfase_small"/>
</dbReference>
<evidence type="ECO:0000256" key="2">
    <source>
        <dbReference type="ARBA" id="ARBA00037999"/>
    </source>
</evidence>
<keyword evidence="7" id="KW-1185">Reference proteome</keyword>
<dbReference type="Gene3D" id="3.90.1150.10">
    <property type="entry name" value="Aspartate Aminotransferase, domain 1"/>
    <property type="match status" value="1"/>
</dbReference>
<feature type="modified residue" description="N6-(pyridoxal phosphate)lysine" evidence="4">
    <location>
        <position position="191"/>
    </location>
</feature>
<evidence type="ECO:0000313" key="7">
    <source>
        <dbReference type="Proteomes" id="UP000281813"/>
    </source>
</evidence>
<dbReference type="PANTHER" id="PTHR30244:SF36">
    <property type="entry name" value="3-OXO-GLUCOSE-6-PHOSPHATE:GLUTAMATE AMINOTRANSFERASE"/>
    <property type="match status" value="1"/>
</dbReference>
<evidence type="ECO:0000313" key="6">
    <source>
        <dbReference type="EMBL" id="RKQ17546.1"/>
    </source>
</evidence>
<evidence type="ECO:0000256" key="1">
    <source>
        <dbReference type="ARBA" id="ARBA00022898"/>
    </source>
</evidence>
<keyword evidence="1 4" id="KW-0663">Pyridoxal phosphate</keyword>
<sequence>MKDNVSNIPMVDLKAELKSIRTPVLEMVSEVLDSGVYIQGEKVEKLEKIVASYVEASYGLGVGNGTDALLLSIKALDIGPGDEVITTPFTFFATGEAIAEAGATPVFVDIEEDTYNINPLEIEKAITENTKAIIVVHLFGKVANMKQIMEIAKTHHLKVIEDACQAIGSEYEGKRVGAIGDIGCFSFFPSKNLGAYGDAGFIVTNQQGLYEKMKMLRNHGSEKKYQHALIGMNSRLDELQAGILLVKFNFLDTFLQKRKEIANRYTESLSSFLKTPQIYNNRAHTFHQYCIELDDRDKLAAYLQDSGISSAIYYPIPLHLQQAFSHYNYKKGDFPVAERTAERILALPISPMLTSIDQTKIIATVNEFVERL</sequence>
<comment type="caution">
    <text evidence="6">The sequence shown here is derived from an EMBL/GenBank/DDBJ whole genome shotgun (WGS) entry which is preliminary data.</text>
</comment>
<dbReference type="Gene3D" id="3.40.640.10">
    <property type="entry name" value="Type I PLP-dependent aspartate aminotransferase-like (Major domain)"/>
    <property type="match status" value="1"/>
</dbReference>
<dbReference type="InterPro" id="IPR015424">
    <property type="entry name" value="PyrdxlP-dep_Trfase"/>
</dbReference>
<dbReference type="GO" id="GO:0000271">
    <property type="term" value="P:polysaccharide biosynthetic process"/>
    <property type="evidence" value="ECO:0007669"/>
    <property type="project" value="TreeGrafter"/>
</dbReference>
<keyword evidence="6" id="KW-0032">Aminotransferase</keyword>
<dbReference type="EMBL" id="RBZO01000004">
    <property type="protein sequence ID" value="RKQ17546.1"/>
    <property type="molecule type" value="Genomic_DNA"/>
</dbReference>
<proteinExistence type="inferred from homology"/>
<dbReference type="GO" id="GO:0030170">
    <property type="term" value="F:pyridoxal phosphate binding"/>
    <property type="evidence" value="ECO:0007669"/>
    <property type="project" value="UniProtKB-ARBA"/>
</dbReference>
<keyword evidence="6" id="KW-0808">Transferase</keyword>
<dbReference type="FunFam" id="3.40.640.10:FF:000089">
    <property type="entry name" value="Aminotransferase, DegT/DnrJ/EryC1/StrS family"/>
    <property type="match status" value="1"/>
</dbReference>
<dbReference type="CDD" id="cd00616">
    <property type="entry name" value="AHBA_syn"/>
    <property type="match status" value="1"/>
</dbReference>
<dbReference type="PIRSF" id="PIRSF000390">
    <property type="entry name" value="PLP_StrS"/>
    <property type="match status" value="1"/>
</dbReference>
<dbReference type="Proteomes" id="UP000281813">
    <property type="component" value="Unassembled WGS sequence"/>
</dbReference>
<dbReference type="OrthoDB" id="9810913at2"/>
<dbReference type="InterPro" id="IPR015421">
    <property type="entry name" value="PyrdxlP-dep_Trfase_major"/>
</dbReference>
<reference evidence="6 7" key="1">
    <citation type="journal article" date="2015" name="Antonie Van Leeuwenhoek">
        <title>Oceanobacillus bengalensis sp. nov., a bacterium isolated from seawater of the Bay of Bengal.</title>
        <authorList>
            <person name="Yongchang O."/>
            <person name="Xiang W."/>
            <person name="Wang G."/>
        </authorList>
    </citation>
    <scope>NUCLEOTIDE SEQUENCE [LARGE SCALE GENOMIC DNA]</scope>
    <source>
        <strain evidence="6 7">MCCC 1K00260</strain>
    </source>
</reference>
<organism evidence="6 7">
    <name type="scientific">Oceanobacillus bengalensis</name>
    <dbReference type="NCBI Taxonomy" id="1435466"/>
    <lineage>
        <taxon>Bacteria</taxon>
        <taxon>Bacillati</taxon>
        <taxon>Bacillota</taxon>
        <taxon>Bacilli</taxon>
        <taxon>Bacillales</taxon>
        <taxon>Bacillaceae</taxon>
        <taxon>Oceanobacillus</taxon>
    </lineage>
</organism>